<protein>
    <submittedName>
        <fullName evidence="3">SufD family Fe-S cluster assembly protein</fullName>
    </submittedName>
</protein>
<dbReference type="GO" id="GO:0016226">
    <property type="term" value="P:iron-sulfur cluster assembly"/>
    <property type="evidence" value="ECO:0007669"/>
    <property type="project" value="InterPro"/>
</dbReference>
<sequence>MADKIPEEELKRLERVGYDSSGKLPRAGSFLITDNQIVETEKKEKDVEILPLKKALEVYPWVEELMFRAVPKDRDEYTKTAAENPPIGYFIRALPGAKVKAPVQACFFLKTTRFSQVVHNIVVAEPGSELHIITGCISAFYVKEGKHISITEYYVRKGALLTYSMVHDWSYEVEVFPRSGAEVEEEGIFVSNYVALTPARKVQSYPVAKVRRDGFSGFYSIVYAHPDTHFDLGAATLLEEPGARGEIISRVVSNGGEVISRGHILGAASKTSGHMECSGLLLGEKGYIHAIPELKGATRDTELSHEAAVGRIAPEEISYLMARGLDEESARALIIRGFLDIKIKDLPEELQKSIDEMIEKATSGGAI</sequence>
<reference evidence="3" key="1">
    <citation type="journal article" date="2020" name="mSystems">
        <title>Genome- and Community-Level Interaction Insights into Carbon Utilization and Element Cycling Functions of Hydrothermarchaeota in Hydrothermal Sediment.</title>
        <authorList>
            <person name="Zhou Z."/>
            <person name="Liu Y."/>
            <person name="Xu W."/>
            <person name="Pan J."/>
            <person name="Luo Z.H."/>
            <person name="Li M."/>
        </authorList>
    </citation>
    <scope>NUCLEOTIDE SEQUENCE [LARGE SCALE GENOMIC DNA]</scope>
    <source>
        <strain evidence="3">HyVt-237</strain>
    </source>
</reference>
<dbReference type="SUPFAM" id="SSF101960">
    <property type="entry name" value="Stabilizer of iron transporter SufD"/>
    <property type="match status" value="1"/>
</dbReference>
<dbReference type="Pfam" id="PF01458">
    <property type="entry name" value="SUFBD_core"/>
    <property type="match status" value="1"/>
</dbReference>
<evidence type="ECO:0000256" key="1">
    <source>
        <dbReference type="ARBA" id="ARBA00043967"/>
    </source>
</evidence>
<dbReference type="PANTHER" id="PTHR30508">
    <property type="entry name" value="FES CLUSTER ASSEMBLY PROTEIN SUF"/>
    <property type="match status" value="1"/>
</dbReference>
<dbReference type="PANTHER" id="PTHR30508:SF1">
    <property type="entry name" value="UPF0051 PROTEIN ABCI8, CHLOROPLASTIC-RELATED"/>
    <property type="match status" value="1"/>
</dbReference>
<dbReference type="Proteomes" id="UP000885931">
    <property type="component" value="Unassembled WGS sequence"/>
</dbReference>
<organism evidence="3">
    <name type="scientific">candidate division WOR-3 bacterium</name>
    <dbReference type="NCBI Taxonomy" id="2052148"/>
    <lineage>
        <taxon>Bacteria</taxon>
        <taxon>Bacteria division WOR-3</taxon>
    </lineage>
</organism>
<accession>A0A7C0XAT2</accession>
<name>A0A7C0XAT2_UNCW3</name>
<proteinExistence type="inferred from homology"/>
<dbReference type="InterPro" id="IPR000825">
    <property type="entry name" value="SUF_FeS_clus_asmbl_SufBD_core"/>
</dbReference>
<evidence type="ECO:0000313" key="3">
    <source>
        <dbReference type="EMBL" id="HDM90265.1"/>
    </source>
</evidence>
<comment type="caution">
    <text evidence="3">The sequence shown here is derived from an EMBL/GenBank/DDBJ whole genome shotgun (WGS) entry which is preliminary data.</text>
</comment>
<gene>
    <name evidence="3" type="ORF">ENG67_03540</name>
</gene>
<dbReference type="EMBL" id="DRBW01000144">
    <property type="protein sequence ID" value="HDM90265.1"/>
    <property type="molecule type" value="Genomic_DNA"/>
</dbReference>
<feature type="domain" description="SUF system FeS cluster assembly SufBD core" evidence="2">
    <location>
        <begin position="110"/>
        <end position="338"/>
    </location>
</feature>
<dbReference type="InterPro" id="IPR055346">
    <property type="entry name" value="Fe-S_cluster_assembly_SufBD"/>
</dbReference>
<dbReference type="InterPro" id="IPR037284">
    <property type="entry name" value="SUF_FeS_clus_asmbl_SufBD_sf"/>
</dbReference>
<evidence type="ECO:0000259" key="2">
    <source>
        <dbReference type="Pfam" id="PF01458"/>
    </source>
</evidence>
<comment type="similarity">
    <text evidence="1">Belongs to the iron-sulfur cluster assembly SufBD family.</text>
</comment>
<dbReference type="AlphaFoldDB" id="A0A7C0XAT2"/>